<dbReference type="InterPro" id="IPR005532">
    <property type="entry name" value="SUMF_dom"/>
</dbReference>
<keyword evidence="1" id="KW-0732">Signal</keyword>
<feature type="signal peptide" evidence="1">
    <location>
        <begin position="1"/>
        <end position="27"/>
    </location>
</feature>
<dbReference type="InterPro" id="IPR051043">
    <property type="entry name" value="Sulfatase_Mod_Factor_Kinase"/>
</dbReference>
<dbReference type="SUPFAM" id="SSF56436">
    <property type="entry name" value="C-type lectin-like"/>
    <property type="match status" value="1"/>
</dbReference>
<feature type="chain" id="PRO_5045926799" evidence="1">
    <location>
        <begin position="28"/>
        <end position="288"/>
    </location>
</feature>
<proteinExistence type="predicted"/>
<accession>A0ABV7KAI4</accession>
<dbReference type="InterPro" id="IPR016187">
    <property type="entry name" value="CTDL_fold"/>
</dbReference>
<dbReference type="Proteomes" id="UP001595583">
    <property type="component" value="Unassembled WGS sequence"/>
</dbReference>
<protein>
    <submittedName>
        <fullName evidence="3">SUMF1/EgtB/PvdO family nonheme iron enzyme</fullName>
    </submittedName>
</protein>
<keyword evidence="4" id="KW-1185">Reference proteome</keyword>
<reference evidence="4" key="1">
    <citation type="journal article" date="2019" name="Int. J. Syst. Evol. Microbiol.">
        <title>The Global Catalogue of Microorganisms (GCM) 10K type strain sequencing project: providing services to taxonomists for standard genome sequencing and annotation.</title>
        <authorList>
            <consortium name="The Broad Institute Genomics Platform"/>
            <consortium name="The Broad Institute Genome Sequencing Center for Infectious Disease"/>
            <person name="Wu L."/>
            <person name="Ma J."/>
        </authorList>
    </citation>
    <scope>NUCLEOTIDE SEQUENCE [LARGE SCALE GENOMIC DNA]</scope>
    <source>
        <strain evidence="4">KCTC 52165</strain>
    </source>
</reference>
<organism evidence="3 4">
    <name type="scientific">Aquamicrobium soli</name>
    <dbReference type="NCBI Taxonomy" id="1811518"/>
    <lineage>
        <taxon>Bacteria</taxon>
        <taxon>Pseudomonadati</taxon>
        <taxon>Pseudomonadota</taxon>
        <taxon>Alphaproteobacteria</taxon>
        <taxon>Hyphomicrobiales</taxon>
        <taxon>Phyllobacteriaceae</taxon>
        <taxon>Aquamicrobium</taxon>
    </lineage>
</organism>
<dbReference type="Gene3D" id="3.90.1580.10">
    <property type="entry name" value="paralog of FGE (formylglycine-generating enzyme)"/>
    <property type="match status" value="1"/>
</dbReference>
<dbReference type="PANTHER" id="PTHR23150:SF19">
    <property type="entry name" value="FORMYLGLYCINE-GENERATING ENZYME"/>
    <property type="match status" value="1"/>
</dbReference>
<feature type="domain" description="Sulfatase-modifying factor enzyme-like" evidence="2">
    <location>
        <begin position="37"/>
        <end position="269"/>
    </location>
</feature>
<dbReference type="Pfam" id="PF03781">
    <property type="entry name" value="FGE-sulfatase"/>
    <property type="match status" value="1"/>
</dbReference>
<dbReference type="InterPro" id="IPR042095">
    <property type="entry name" value="SUMF_sf"/>
</dbReference>
<sequence>MRLMIPTMIGAAATATALMALGAGRHATVNKTMPPVAMVAVQPGSFDFRLPGEYLKANWPVDAPKRKVTFDRGFEMMKYQVSLADYGACVADGACEALEGARKSADVPVTGVNYRDATAYAAWLSRKTGESWRLPTDEEWAFAAAERLPDDALGLPQDTTNPATRWLARYAAESGTEARDAEPKPRGHFGENSKGLADIAGNVWDWTTTCYRRATVDVDGKVTQSTENCGVRVLGGRHRSYMSTFIRDGKSGGCAAGLAPDNLGIRLVREPPTLVSRAARLWATVAGA</sequence>
<gene>
    <name evidence="3" type="ORF">ACFOHJ_10020</name>
</gene>
<evidence type="ECO:0000313" key="3">
    <source>
        <dbReference type="EMBL" id="MFC3206545.1"/>
    </source>
</evidence>
<comment type="caution">
    <text evidence="3">The sequence shown here is derived from an EMBL/GenBank/DDBJ whole genome shotgun (WGS) entry which is preliminary data.</text>
</comment>
<evidence type="ECO:0000259" key="2">
    <source>
        <dbReference type="Pfam" id="PF03781"/>
    </source>
</evidence>
<dbReference type="EMBL" id="JBHRTK010000012">
    <property type="protein sequence ID" value="MFC3206545.1"/>
    <property type="molecule type" value="Genomic_DNA"/>
</dbReference>
<evidence type="ECO:0000256" key="1">
    <source>
        <dbReference type="SAM" id="SignalP"/>
    </source>
</evidence>
<dbReference type="PANTHER" id="PTHR23150">
    <property type="entry name" value="SULFATASE MODIFYING FACTOR 1, 2"/>
    <property type="match status" value="1"/>
</dbReference>
<dbReference type="RefSeq" id="WP_378220361.1">
    <property type="nucleotide sequence ID" value="NZ_JBHRTK010000012.1"/>
</dbReference>
<name>A0ABV7KAI4_9HYPH</name>
<evidence type="ECO:0000313" key="4">
    <source>
        <dbReference type="Proteomes" id="UP001595583"/>
    </source>
</evidence>